<evidence type="ECO:0000256" key="2">
    <source>
        <dbReference type="SAM" id="Phobius"/>
    </source>
</evidence>
<dbReference type="EMBL" id="BAABHA010000015">
    <property type="protein sequence ID" value="GAA4390966.1"/>
    <property type="molecule type" value="Genomic_DNA"/>
</dbReference>
<feature type="compositionally biased region" description="Basic and acidic residues" evidence="1">
    <location>
        <begin position="98"/>
        <end position="108"/>
    </location>
</feature>
<evidence type="ECO:0008006" key="5">
    <source>
        <dbReference type="Google" id="ProtNLM"/>
    </source>
</evidence>
<evidence type="ECO:0000313" key="3">
    <source>
        <dbReference type="EMBL" id="GAA4390966.1"/>
    </source>
</evidence>
<feature type="transmembrane region" description="Helical" evidence="2">
    <location>
        <begin position="59"/>
        <end position="78"/>
    </location>
</feature>
<keyword evidence="2" id="KW-0812">Transmembrane</keyword>
<evidence type="ECO:0000313" key="4">
    <source>
        <dbReference type="Proteomes" id="UP001500454"/>
    </source>
</evidence>
<comment type="caution">
    <text evidence="3">The sequence shown here is derived from an EMBL/GenBank/DDBJ whole genome shotgun (WGS) entry which is preliminary data.</text>
</comment>
<keyword evidence="4" id="KW-1185">Reference proteome</keyword>
<evidence type="ECO:0000256" key="1">
    <source>
        <dbReference type="SAM" id="MobiDB-lite"/>
    </source>
</evidence>
<accession>A0ABP8JHU7</accession>
<dbReference type="Proteomes" id="UP001500454">
    <property type="component" value="Unassembled WGS sequence"/>
</dbReference>
<name>A0ABP8JHU7_9BACT</name>
<sequence length="108" mass="12078">MLGSTDIVALIPLPTRLAMSAFRASYRWLVVWLLFYGVALPYALPTFLDWLNQPSDQWLTYGVLGLLAVATGVALSLYQAGRALIRRFQPPSSTPPKLDSHERPTPRH</sequence>
<keyword evidence="2" id="KW-0472">Membrane</keyword>
<feature type="transmembrane region" description="Helical" evidence="2">
    <location>
        <begin position="26"/>
        <end position="44"/>
    </location>
</feature>
<proteinExistence type="predicted"/>
<protein>
    <recommendedName>
        <fullName evidence="5">Integral membrane protein</fullName>
    </recommendedName>
</protein>
<reference evidence="4" key="1">
    <citation type="journal article" date="2019" name="Int. J. Syst. Evol. Microbiol.">
        <title>The Global Catalogue of Microorganisms (GCM) 10K type strain sequencing project: providing services to taxonomists for standard genome sequencing and annotation.</title>
        <authorList>
            <consortium name="The Broad Institute Genomics Platform"/>
            <consortium name="The Broad Institute Genome Sequencing Center for Infectious Disease"/>
            <person name="Wu L."/>
            <person name="Ma J."/>
        </authorList>
    </citation>
    <scope>NUCLEOTIDE SEQUENCE [LARGE SCALE GENOMIC DNA]</scope>
    <source>
        <strain evidence="4">JCM 17924</strain>
    </source>
</reference>
<gene>
    <name evidence="3" type="ORF">GCM10023186_39770</name>
</gene>
<organism evidence="3 4">
    <name type="scientific">Hymenobacter koreensis</name>
    <dbReference type="NCBI Taxonomy" id="1084523"/>
    <lineage>
        <taxon>Bacteria</taxon>
        <taxon>Pseudomonadati</taxon>
        <taxon>Bacteroidota</taxon>
        <taxon>Cytophagia</taxon>
        <taxon>Cytophagales</taxon>
        <taxon>Hymenobacteraceae</taxon>
        <taxon>Hymenobacter</taxon>
    </lineage>
</organism>
<keyword evidence="2" id="KW-1133">Transmembrane helix</keyword>
<feature type="region of interest" description="Disordered" evidence="1">
    <location>
        <begin position="88"/>
        <end position="108"/>
    </location>
</feature>